<feature type="transmembrane region" description="Helical" evidence="13">
    <location>
        <begin position="164"/>
        <end position="186"/>
    </location>
</feature>
<keyword evidence="4" id="KW-0808">Transferase</keyword>
<dbReference type="CDD" id="cd00082">
    <property type="entry name" value="HisKA"/>
    <property type="match status" value="1"/>
</dbReference>
<dbReference type="InterPro" id="IPR004358">
    <property type="entry name" value="Sig_transdc_His_kin-like_C"/>
</dbReference>
<dbReference type="FunFam" id="1.10.287.130:FF:000002">
    <property type="entry name" value="Two-component osmosensing histidine kinase"/>
    <property type="match status" value="1"/>
</dbReference>
<dbReference type="Gene3D" id="3.40.50.2300">
    <property type="match status" value="1"/>
</dbReference>
<keyword evidence="3 11" id="KW-0597">Phosphoprotein</keyword>
<dbReference type="EMBL" id="JACIDM010000002">
    <property type="protein sequence ID" value="MBB4082665.1"/>
    <property type="molecule type" value="Genomic_DNA"/>
</dbReference>
<dbReference type="GO" id="GO:0005524">
    <property type="term" value="F:ATP binding"/>
    <property type="evidence" value="ECO:0007669"/>
    <property type="project" value="UniProtKB-KW"/>
</dbReference>
<feature type="coiled-coil region" evidence="12">
    <location>
        <begin position="191"/>
        <end position="218"/>
    </location>
</feature>
<keyword evidence="13" id="KW-0812">Transmembrane</keyword>
<evidence type="ECO:0000256" key="5">
    <source>
        <dbReference type="ARBA" id="ARBA00022741"/>
    </source>
</evidence>
<evidence type="ECO:0000259" key="15">
    <source>
        <dbReference type="PROSITE" id="PS50110"/>
    </source>
</evidence>
<dbReference type="GO" id="GO:0000155">
    <property type="term" value="F:phosphorelay sensor kinase activity"/>
    <property type="evidence" value="ECO:0007669"/>
    <property type="project" value="InterPro"/>
</dbReference>
<feature type="transmembrane region" description="Helical" evidence="13">
    <location>
        <begin position="112"/>
        <end position="132"/>
    </location>
</feature>
<dbReference type="AlphaFoldDB" id="A0A7W6NNS3"/>
<dbReference type="CDD" id="cd17546">
    <property type="entry name" value="REC_hyHK_CKI1_RcsC-like"/>
    <property type="match status" value="1"/>
</dbReference>
<feature type="domain" description="Response regulatory" evidence="15">
    <location>
        <begin position="469"/>
        <end position="586"/>
    </location>
</feature>
<dbReference type="PROSITE" id="PS50109">
    <property type="entry name" value="HIS_KIN"/>
    <property type="match status" value="1"/>
</dbReference>
<keyword evidence="8" id="KW-0902">Two-component regulatory system</keyword>
<dbReference type="InterPro" id="IPR036097">
    <property type="entry name" value="HisK_dim/P_sf"/>
</dbReference>
<feature type="domain" description="Histidine kinase" evidence="14">
    <location>
        <begin position="225"/>
        <end position="446"/>
    </location>
</feature>
<proteinExistence type="predicted"/>
<gene>
    <name evidence="16" type="ORF">GGR12_001531</name>
</gene>
<dbReference type="InterPro" id="IPR003661">
    <property type="entry name" value="HisK_dim/P_dom"/>
</dbReference>
<keyword evidence="12" id="KW-0175">Coiled coil</keyword>
<evidence type="ECO:0000313" key="16">
    <source>
        <dbReference type="EMBL" id="MBB4082665.1"/>
    </source>
</evidence>
<dbReference type="PANTHER" id="PTHR45339">
    <property type="entry name" value="HYBRID SIGNAL TRANSDUCTION HISTIDINE KINASE J"/>
    <property type="match status" value="1"/>
</dbReference>
<dbReference type="SMART" id="SM00388">
    <property type="entry name" value="HisKA"/>
    <property type="match status" value="1"/>
</dbReference>
<name>A0A7W6NNS3_9CAUL</name>
<evidence type="ECO:0000256" key="11">
    <source>
        <dbReference type="PROSITE-ProRule" id="PRU00169"/>
    </source>
</evidence>
<evidence type="ECO:0000256" key="3">
    <source>
        <dbReference type="ARBA" id="ARBA00022553"/>
    </source>
</evidence>
<evidence type="ECO:0000256" key="12">
    <source>
        <dbReference type="SAM" id="Coils"/>
    </source>
</evidence>
<sequence>MVESDGIGKPTGNDPDSGEAAQALRAILQTQYLRYLIIASWAVGLLATVGWTAATLWFVGTLAAGALRGAVEKRISQRVGTGWGLVFPAVATATTSAWATAPVLAWFSGAEFGHSLAMALLVAGYVLVFAQLRSSPRQAIVISSPYGVAALIIAASLWGSPEFWQFIAVIPFTAAGLFVLVTMTMLREERIRAFQEHQAHLIEELESARDRANAANDAKSNFLGVISHELRTPMNGVLGAAQLLSATRLEPTQREYLTIIRNSGDNLLSLLNDILDMTKIEAGKMTFEIVDVAVDDLHKRVTGPFQAQAEAKGLIFTVHREGDVPAVVRGDPLRVCQVVHNLLSNAVKFTDGGEIVYTVRGERLEDDRVRFEFAVRDSGAGIAPEDLERLFQPFTQVDASSTRRFGGTGLGLTISRRMANIMGGDITVESTVGEGSTFTFTVEADVVQWDREEEAEAIVAEVEGGQSLSVLVVEDHPVNRMILEAWMNSAGHTSANAENGQIAIDAAEGQRFDLIIMDVNMPVMDGLTATRAIRAGEGLNRDTPIVVLSASARTEDHQAGLDAGADAYLNKPIDFAALAMVMNRVGAGRAGVGSLVRQTDAAEAA</sequence>
<dbReference type="SMART" id="SM00387">
    <property type="entry name" value="HATPase_c"/>
    <property type="match status" value="1"/>
</dbReference>
<dbReference type="SUPFAM" id="SSF55874">
    <property type="entry name" value="ATPase domain of HSP90 chaperone/DNA topoisomerase II/histidine kinase"/>
    <property type="match status" value="1"/>
</dbReference>
<evidence type="ECO:0000256" key="2">
    <source>
        <dbReference type="ARBA" id="ARBA00012438"/>
    </source>
</evidence>
<dbReference type="PRINTS" id="PR00344">
    <property type="entry name" value="BCTRLSENSOR"/>
</dbReference>
<dbReference type="FunFam" id="3.30.565.10:FF:000010">
    <property type="entry name" value="Sensor histidine kinase RcsC"/>
    <property type="match status" value="1"/>
</dbReference>
<keyword evidence="5" id="KW-0547">Nucleotide-binding</keyword>
<keyword evidence="13" id="KW-0472">Membrane</keyword>
<dbReference type="InterPro" id="IPR011006">
    <property type="entry name" value="CheY-like_superfamily"/>
</dbReference>
<dbReference type="Gene3D" id="3.30.565.10">
    <property type="entry name" value="Histidine kinase-like ATPase, C-terminal domain"/>
    <property type="match status" value="1"/>
</dbReference>
<feature type="transmembrane region" description="Helical" evidence="13">
    <location>
        <begin position="139"/>
        <end position="158"/>
    </location>
</feature>
<dbReference type="InterPro" id="IPR001789">
    <property type="entry name" value="Sig_transdc_resp-reg_receiver"/>
</dbReference>
<comment type="catalytic activity">
    <reaction evidence="1">
        <text>ATP + protein L-histidine = ADP + protein N-phospho-L-histidine.</text>
        <dbReference type="EC" id="2.7.13.3"/>
    </reaction>
</comment>
<keyword evidence="13" id="KW-1133">Transmembrane helix</keyword>
<evidence type="ECO:0000256" key="1">
    <source>
        <dbReference type="ARBA" id="ARBA00000085"/>
    </source>
</evidence>
<evidence type="ECO:0000256" key="4">
    <source>
        <dbReference type="ARBA" id="ARBA00022679"/>
    </source>
</evidence>
<dbReference type="InterPro" id="IPR003594">
    <property type="entry name" value="HATPase_dom"/>
</dbReference>
<evidence type="ECO:0000259" key="14">
    <source>
        <dbReference type="PROSITE" id="PS50109"/>
    </source>
</evidence>
<evidence type="ECO:0000256" key="9">
    <source>
        <dbReference type="ARBA" id="ARBA00064003"/>
    </source>
</evidence>
<dbReference type="Proteomes" id="UP000529946">
    <property type="component" value="Unassembled WGS sequence"/>
</dbReference>
<evidence type="ECO:0000256" key="8">
    <source>
        <dbReference type="ARBA" id="ARBA00023012"/>
    </source>
</evidence>
<keyword evidence="17" id="KW-1185">Reference proteome</keyword>
<dbReference type="RefSeq" id="WP_183203837.1">
    <property type="nucleotide sequence ID" value="NZ_BAAAER010000001.1"/>
</dbReference>
<organism evidence="16 17">
    <name type="scientific">Brevundimonas lenta</name>
    <dbReference type="NCBI Taxonomy" id="424796"/>
    <lineage>
        <taxon>Bacteria</taxon>
        <taxon>Pseudomonadati</taxon>
        <taxon>Pseudomonadota</taxon>
        <taxon>Alphaproteobacteria</taxon>
        <taxon>Caulobacterales</taxon>
        <taxon>Caulobacteraceae</taxon>
        <taxon>Brevundimonas</taxon>
    </lineage>
</organism>
<dbReference type="PANTHER" id="PTHR45339:SF3">
    <property type="entry name" value="HISTIDINE KINASE"/>
    <property type="match status" value="1"/>
</dbReference>
<evidence type="ECO:0000256" key="7">
    <source>
        <dbReference type="ARBA" id="ARBA00022840"/>
    </source>
</evidence>
<feature type="transmembrane region" description="Helical" evidence="13">
    <location>
        <begin position="83"/>
        <end position="106"/>
    </location>
</feature>
<feature type="modified residue" description="4-aspartylphosphate" evidence="11">
    <location>
        <position position="518"/>
    </location>
</feature>
<evidence type="ECO:0000313" key="17">
    <source>
        <dbReference type="Proteomes" id="UP000529946"/>
    </source>
</evidence>
<dbReference type="SUPFAM" id="SSF52172">
    <property type="entry name" value="CheY-like"/>
    <property type="match status" value="1"/>
</dbReference>
<keyword evidence="7" id="KW-0067">ATP-binding</keyword>
<evidence type="ECO:0000256" key="10">
    <source>
        <dbReference type="ARBA" id="ARBA00068150"/>
    </source>
</evidence>
<feature type="transmembrane region" description="Helical" evidence="13">
    <location>
        <begin position="32"/>
        <end position="49"/>
    </location>
</feature>
<evidence type="ECO:0000256" key="13">
    <source>
        <dbReference type="SAM" id="Phobius"/>
    </source>
</evidence>
<dbReference type="InterPro" id="IPR036890">
    <property type="entry name" value="HATPase_C_sf"/>
</dbReference>
<dbReference type="InterPro" id="IPR005467">
    <property type="entry name" value="His_kinase_dom"/>
</dbReference>
<accession>A0A7W6NNS3</accession>
<dbReference type="Pfam" id="PF02518">
    <property type="entry name" value="HATPase_c"/>
    <property type="match status" value="1"/>
</dbReference>
<keyword evidence="6 16" id="KW-0418">Kinase</keyword>
<dbReference type="CDD" id="cd16922">
    <property type="entry name" value="HATPase_EvgS-ArcB-TorS-like"/>
    <property type="match status" value="1"/>
</dbReference>
<dbReference type="SMART" id="SM00448">
    <property type="entry name" value="REC"/>
    <property type="match status" value="1"/>
</dbReference>
<dbReference type="EC" id="2.7.13.3" evidence="2"/>
<reference evidence="16 17" key="1">
    <citation type="submission" date="2020-08" db="EMBL/GenBank/DDBJ databases">
        <title>Genomic Encyclopedia of Type Strains, Phase IV (KMG-IV): sequencing the most valuable type-strain genomes for metagenomic binning, comparative biology and taxonomic classification.</title>
        <authorList>
            <person name="Goeker M."/>
        </authorList>
    </citation>
    <scope>NUCLEOTIDE SEQUENCE [LARGE SCALE GENOMIC DNA]</scope>
    <source>
        <strain evidence="16 17">DSM 23960</strain>
    </source>
</reference>
<dbReference type="PROSITE" id="PS50110">
    <property type="entry name" value="RESPONSE_REGULATORY"/>
    <property type="match status" value="1"/>
</dbReference>
<dbReference type="Pfam" id="PF00072">
    <property type="entry name" value="Response_reg"/>
    <property type="match status" value="1"/>
</dbReference>
<comment type="caution">
    <text evidence="16">The sequence shown here is derived from an EMBL/GenBank/DDBJ whole genome shotgun (WGS) entry which is preliminary data.</text>
</comment>
<protein>
    <recommendedName>
        <fullName evidence="10">Sensory/regulatory protein RpfC</fullName>
        <ecNumber evidence="2">2.7.13.3</ecNumber>
    </recommendedName>
</protein>
<comment type="subunit">
    <text evidence="9">At low DSF concentrations, interacts with RpfF.</text>
</comment>
<dbReference type="SUPFAM" id="SSF47384">
    <property type="entry name" value="Homodimeric domain of signal transducing histidine kinase"/>
    <property type="match status" value="1"/>
</dbReference>
<dbReference type="Gene3D" id="1.10.287.130">
    <property type="match status" value="1"/>
</dbReference>
<dbReference type="Pfam" id="PF00512">
    <property type="entry name" value="HisKA"/>
    <property type="match status" value="1"/>
</dbReference>
<evidence type="ECO:0000256" key="6">
    <source>
        <dbReference type="ARBA" id="ARBA00022777"/>
    </source>
</evidence>